<evidence type="ECO:0000256" key="4">
    <source>
        <dbReference type="ARBA" id="ARBA00022452"/>
    </source>
</evidence>
<evidence type="ECO:0000256" key="9">
    <source>
        <dbReference type="ARBA" id="ARBA00023065"/>
    </source>
</evidence>
<comment type="subcellular location">
    <subcellularLocation>
        <location evidence="1 14">Cell outer membrane</location>
        <topology evidence="1 14">Multi-pass membrane protein</topology>
    </subcellularLocation>
</comment>
<organism evidence="18 19">
    <name type="scientific">Sphingobacterium thermophilum</name>
    <dbReference type="NCBI Taxonomy" id="768534"/>
    <lineage>
        <taxon>Bacteria</taxon>
        <taxon>Pseudomonadati</taxon>
        <taxon>Bacteroidota</taxon>
        <taxon>Sphingobacteriia</taxon>
        <taxon>Sphingobacteriales</taxon>
        <taxon>Sphingobacteriaceae</taxon>
        <taxon>Sphingobacterium</taxon>
    </lineage>
</organism>
<evidence type="ECO:0000256" key="10">
    <source>
        <dbReference type="ARBA" id="ARBA00023077"/>
    </source>
</evidence>
<keyword evidence="3 14" id="KW-0813">Transport</keyword>
<keyword evidence="10 15" id="KW-0798">TonB box</keyword>
<gene>
    <name evidence="18" type="ORF">GCM10023173_09590</name>
</gene>
<evidence type="ECO:0000256" key="12">
    <source>
        <dbReference type="ARBA" id="ARBA00023170"/>
    </source>
</evidence>
<comment type="similarity">
    <text evidence="2 14 15">Belongs to the TonB-dependent receptor family.</text>
</comment>
<dbReference type="CDD" id="cd01347">
    <property type="entry name" value="ligand_gated_channel"/>
    <property type="match status" value="1"/>
</dbReference>
<dbReference type="EMBL" id="BAABGR010000009">
    <property type="protein sequence ID" value="GAA4513712.1"/>
    <property type="molecule type" value="Genomic_DNA"/>
</dbReference>
<evidence type="ECO:0000256" key="13">
    <source>
        <dbReference type="ARBA" id="ARBA00023237"/>
    </source>
</evidence>
<evidence type="ECO:0000256" key="1">
    <source>
        <dbReference type="ARBA" id="ARBA00004571"/>
    </source>
</evidence>
<keyword evidence="7" id="KW-0732">Signal</keyword>
<evidence type="ECO:0000256" key="6">
    <source>
        <dbReference type="ARBA" id="ARBA00022692"/>
    </source>
</evidence>
<accession>A0ABP8QZ20</accession>
<evidence type="ECO:0000256" key="2">
    <source>
        <dbReference type="ARBA" id="ARBA00009810"/>
    </source>
</evidence>
<evidence type="ECO:0000259" key="16">
    <source>
        <dbReference type="Pfam" id="PF00593"/>
    </source>
</evidence>
<reference evidence="19" key="1">
    <citation type="journal article" date="2019" name="Int. J. Syst. Evol. Microbiol.">
        <title>The Global Catalogue of Microorganisms (GCM) 10K type strain sequencing project: providing services to taxonomists for standard genome sequencing and annotation.</title>
        <authorList>
            <consortium name="The Broad Institute Genomics Platform"/>
            <consortium name="The Broad Institute Genome Sequencing Center for Infectious Disease"/>
            <person name="Wu L."/>
            <person name="Ma J."/>
        </authorList>
    </citation>
    <scope>NUCLEOTIDE SEQUENCE [LARGE SCALE GENOMIC DNA]</scope>
    <source>
        <strain evidence="19">JCM 17858</strain>
    </source>
</reference>
<dbReference type="Gene3D" id="2.170.130.10">
    <property type="entry name" value="TonB-dependent receptor, plug domain"/>
    <property type="match status" value="1"/>
</dbReference>
<evidence type="ECO:0000256" key="7">
    <source>
        <dbReference type="ARBA" id="ARBA00022729"/>
    </source>
</evidence>
<keyword evidence="6 14" id="KW-0812">Transmembrane</keyword>
<dbReference type="PANTHER" id="PTHR32552:SF68">
    <property type="entry name" value="FERRICHROME OUTER MEMBRANE TRANSPORTER_PHAGE RECEPTOR"/>
    <property type="match status" value="1"/>
</dbReference>
<dbReference type="InterPro" id="IPR036942">
    <property type="entry name" value="Beta-barrel_TonB_sf"/>
</dbReference>
<comment type="caution">
    <text evidence="18">The sequence shown here is derived from an EMBL/GenBank/DDBJ whole genome shotgun (WGS) entry which is preliminary data.</text>
</comment>
<dbReference type="InterPro" id="IPR012910">
    <property type="entry name" value="Plug_dom"/>
</dbReference>
<evidence type="ECO:0000256" key="8">
    <source>
        <dbReference type="ARBA" id="ARBA00023004"/>
    </source>
</evidence>
<dbReference type="SUPFAM" id="SSF56935">
    <property type="entry name" value="Porins"/>
    <property type="match status" value="1"/>
</dbReference>
<evidence type="ECO:0000256" key="3">
    <source>
        <dbReference type="ARBA" id="ARBA00022448"/>
    </source>
</evidence>
<dbReference type="InterPro" id="IPR037066">
    <property type="entry name" value="Plug_dom_sf"/>
</dbReference>
<dbReference type="PROSITE" id="PS52016">
    <property type="entry name" value="TONB_DEPENDENT_REC_3"/>
    <property type="match status" value="1"/>
</dbReference>
<dbReference type="Proteomes" id="UP001500394">
    <property type="component" value="Unassembled WGS sequence"/>
</dbReference>
<protein>
    <submittedName>
        <fullName evidence="18">TonB-dependent receptor</fullName>
    </submittedName>
</protein>
<keyword evidence="8" id="KW-0408">Iron</keyword>
<keyword evidence="4 14" id="KW-1134">Transmembrane beta strand</keyword>
<evidence type="ECO:0000256" key="5">
    <source>
        <dbReference type="ARBA" id="ARBA00022496"/>
    </source>
</evidence>
<evidence type="ECO:0000256" key="14">
    <source>
        <dbReference type="PROSITE-ProRule" id="PRU01360"/>
    </source>
</evidence>
<keyword evidence="11 14" id="KW-0472">Membrane</keyword>
<dbReference type="Gene3D" id="2.40.170.20">
    <property type="entry name" value="TonB-dependent receptor, beta-barrel domain"/>
    <property type="match status" value="1"/>
</dbReference>
<evidence type="ECO:0000313" key="19">
    <source>
        <dbReference type="Proteomes" id="UP001500394"/>
    </source>
</evidence>
<keyword evidence="19" id="KW-1185">Reference proteome</keyword>
<evidence type="ECO:0000256" key="11">
    <source>
        <dbReference type="ARBA" id="ARBA00023136"/>
    </source>
</evidence>
<evidence type="ECO:0000259" key="17">
    <source>
        <dbReference type="Pfam" id="PF07715"/>
    </source>
</evidence>
<feature type="domain" description="TonB-dependent receptor plug" evidence="17">
    <location>
        <begin position="116"/>
        <end position="209"/>
    </location>
</feature>
<dbReference type="Pfam" id="PF07715">
    <property type="entry name" value="Plug"/>
    <property type="match status" value="1"/>
</dbReference>
<dbReference type="InterPro" id="IPR000531">
    <property type="entry name" value="Beta-barrel_TonB"/>
</dbReference>
<evidence type="ECO:0000313" key="18">
    <source>
        <dbReference type="EMBL" id="GAA4513712.1"/>
    </source>
</evidence>
<proteinExistence type="inferred from homology"/>
<dbReference type="Pfam" id="PF13715">
    <property type="entry name" value="CarbopepD_reg_2"/>
    <property type="match status" value="1"/>
</dbReference>
<dbReference type="Pfam" id="PF00593">
    <property type="entry name" value="TonB_dep_Rec_b-barrel"/>
    <property type="match status" value="1"/>
</dbReference>
<dbReference type="InterPro" id="IPR010105">
    <property type="entry name" value="TonB_sidphr_rcpt"/>
</dbReference>
<name>A0ABP8QZ20_9SPHI</name>
<dbReference type="PANTHER" id="PTHR32552">
    <property type="entry name" value="FERRICHROME IRON RECEPTOR-RELATED"/>
    <property type="match status" value="1"/>
</dbReference>
<dbReference type="SUPFAM" id="SSF49464">
    <property type="entry name" value="Carboxypeptidase regulatory domain-like"/>
    <property type="match status" value="1"/>
</dbReference>
<keyword evidence="9" id="KW-0406">Ion transport</keyword>
<evidence type="ECO:0000256" key="15">
    <source>
        <dbReference type="RuleBase" id="RU003357"/>
    </source>
</evidence>
<dbReference type="InterPro" id="IPR008969">
    <property type="entry name" value="CarboxyPept-like_regulatory"/>
</dbReference>
<keyword evidence="13 14" id="KW-0998">Cell outer membrane</keyword>
<keyword evidence="5" id="KW-0410">Iron transport</keyword>
<keyword evidence="12 18" id="KW-0675">Receptor</keyword>
<sequence length="807" mass="89658">MHVAQAQTHVKGKVTDQEQRAIADITVTIGNKKTVTNHKGQFEIYIPSPGDFTIQLHGLGYKRQQYTFSQQGDITHIPSLVLEKEEYDIEEIEVFGERNKRPKGLEDITRMPLKPNEQIQTISVISNKVIEAQGALTLTDAVRNIPGVTLFGSYGGVKESMSTRGFRGVPVLKNGVRMDTQFQTAAGVVDMQGVESIQMIKGSAAITQGVITDLGNAGGVINVVTKTPNFVNRGQVGLRIGSWGQLRPTFDVETVLDKKESLAIRVNGAYERADSYRKGLKSDRVYFNPSITWRASDRTSITMEADYLNANVTPHSAVVNLNSSQGVNALYLVPYNKFLGLSSDNNNIIQKAVMASVQHELTNNWSIRGAYATNTAITDNLTTTASLVRENNPDFNRFARTISRSGKEDKNTTLQFDLIGQDLYTGTVKHTAQLGFDFRSADVNTTTYAVTLSPLTTGVKLPTTNVIDTINVLDTWTNNLADVEYIVDSQHYVGKSVKFAAGTPVNSYYNTFGFLAQDVIEFNKYVKASLGVRYSQIYTPDFTTNKTERRSAFNPSVGVIVSPLENINLFASYTNSTSLRSAANRMSNGEEIGPSVTNQYEGGFKTDWLNNKLRFNFTYFHIFTSNLSNTEYVEGTTQPTGYYFKAGDLVRDGIETELNGRILDNLTVMIGYAYLDARYKNSPSYVEGSSPMNAPDHTANAWVQYLFNKGALRNLSLSAGIYYVGKRPVNEYSNAYDGHTYNPGVKPFDMPAYTTINAQIGYKVKRWDAKLYLNNLANEIGYNAYFRGGFINQTDPRNAAFAFSYKF</sequence>
<dbReference type="Gene3D" id="2.60.40.1120">
    <property type="entry name" value="Carboxypeptidase-like, regulatory domain"/>
    <property type="match status" value="1"/>
</dbReference>
<dbReference type="InterPro" id="IPR039426">
    <property type="entry name" value="TonB-dep_rcpt-like"/>
</dbReference>
<dbReference type="NCBIfam" id="TIGR01783">
    <property type="entry name" value="TonB-siderophor"/>
    <property type="match status" value="1"/>
</dbReference>
<feature type="domain" description="TonB-dependent receptor-like beta-barrel" evidence="16">
    <location>
        <begin position="299"/>
        <end position="776"/>
    </location>
</feature>